<sequence length="140" mass="16438">MTQTNGTNDREEYLNAWAKTMTNIWIEKLVVYNVRDTGSLLNSVAENLAHNLVKNANGDIEIIEHFFNYYGIYVERGTGKEIPKGNDGDLGFTPKRKRKLWFNRKFYYYCMKLAEKMAEISGKEFTHVMQNIIEKEIPRF</sequence>
<dbReference type="Proteomes" id="UP000184480">
    <property type="component" value="Unassembled WGS sequence"/>
</dbReference>
<dbReference type="AlphaFoldDB" id="A0A1M4UJ10"/>
<dbReference type="RefSeq" id="WP_062175676.1">
    <property type="nucleotide sequence ID" value="NZ_BBXL01000001.1"/>
</dbReference>
<protein>
    <submittedName>
        <fullName evidence="1">Uncharacterized protein</fullName>
    </submittedName>
</protein>
<evidence type="ECO:0000313" key="1">
    <source>
        <dbReference type="EMBL" id="SHE56540.1"/>
    </source>
</evidence>
<dbReference type="EMBL" id="FQUC01000001">
    <property type="protein sequence ID" value="SHE56540.1"/>
    <property type="molecule type" value="Genomic_DNA"/>
</dbReference>
<proteinExistence type="predicted"/>
<gene>
    <name evidence="1" type="ORF">SAMN05444362_101614</name>
</gene>
<organism evidence="1 2">
    <name type="scientific">Dysgonomonas macrotermitis</name>
    <dbReference type="NCBI Taxonomy" id="1346286"/>
    <lineage>
        <taxon>Bacteria</taxon>
        <taxon>Pseudomonadati</taxon>
        <taxon>Bacteroidota</taxon>
        <taxon>Bacteroidia</taxon>
        <taxon>Bacteroidales</taxon>
        <taxon>Dysgonomonadaceae</taxon>
        <taxon>Dysgonomonas</taxon>
    </lineage>
</organism>
<name>A0A1M4UJ10_9BACT</name>
<dbReference type="STRING" id="1346286.SAMN05444362_101614"/>
<keyword evidence="2" id="KW-1185">Reference proteome</keyword>
<reference evidence="2" key="1">
    <citation type="submission" date="2016-11" db="EMBL/GenBank/DDBJ databases">
        <authorList>
            <person name="Varghese N."/>
            <person name="Submissions S."/>
        </authorList>
    </citation>
    <scope>NUCLEOTIDE SEQUENCE [LARGE SCALE GENOMIC DNA]</scope>
    <source>
        <strain evidence="2">DSM 27370</strain>
    </source>
</reference>
<accession>A0A1M4UJ10</accession>
<dbReference type="OrthoDB" id="1069540at2"/>
<evidence type="ECO:0000313" key="2">
    <source>
        <dbReference type="Proteomes" id="UP000184480"/>
    </source>
</evidence>